<reference evidence="3" key="1">
    <citation type="journal article" date="2022" name="Int. J. Mol. Sci.">
        <title>Draft Genome of Tanacetum Coccineum: Genomic Comparison of Closely Related Tanacetum-Family Plants.</title>
        <authorList>
            <person name="Yamashiro T."/>
            <person name="Shiraishi A."/>
            <person name="Nakayama K."/>
            <person name="Satake H."/>
        </authorList>
    </citation>
    <scope>NUCLEOTIDE SEQUENCE</scope>
</reference>
<reference evidence="3" key="2">
    <citation type="submission" date="2022-01" db="EMBL/GenBank/DDBJ databases">
        <authorList>
            <person name="Yamashiro T."/>
            <person name="Shiraishi A."/>
            <person name="Satake H."/>
            <person name="Nakayama K."/>
        </authorList>
    </citation>
    <scope>NUCLEOTIDE SEQUENCE</scope>
</reference>
<evidence type="ECO:0000256" key="2">
    <source>
        <dbReference type="SAM" id="Phobius"/>
    </source>
</evidence>
<dbReference type="PANTHER" id="PTHR33067">
    <property type="entry name" value="RNA-DIRECTED DNA POLYMERASE-RELATED"/>
    <property type="match status" value="1"/>
</dbReference>
<keyword evidence="2" id="KW-1133">Transmembrane helix</keyword>
<dbReference type="PANTHER" id="PTHR33067:SF9">
    <property type="entry name" value="RNA-DIRECTED DNA POLYMERASE"/>
    <property type="match status" value="1"/>
</dbReference>
<keyword evidence="2" id="KW-0812">Transmembrane</keyword>
<dbReference type="Gene3D" id="2.40.70.10">
    <property type="entry name" value="Acid Proteases"/>
    <property type="match status" value="1"/>
</dbReference>
<evidence type="ECO:0000256" key="1">
    <source>
        <dbReference type="SAM" id="MobiDB-lite"/>
    </source>
</evidence>
<organism evidence="3 4">
    <name type="scientific">Tanacetum coccineum</name>
    <dbReference type="NCBI Taxonomy" id="301880"/>
    <lineage>
        <taxon>Eukaryota</taxon>
        <taxon>Viridiplantae</taxon>
        <taxon>Streptophyta</taxon>
        <taxon>Embryophyta</taxon>
        <taxon>Tracheophyta</taxon>
        <taxon>Spermatophyta</taxon>
        <taxon>Magnoliopsida</taxon>
        <taxon>eudicotyledons</taxon>
        <taxon>Gunneridae</taxon>
        <taxon>Pentapetalae</taxon>
        <taxon>asterids</taxon>
        <taxon>campanulids</taxon>
        <taxon>Asterales</taxon>
        <taxon>Asteraceae</taxon>
        <taxon>Asteroideae</taxon>
        <taxon>Anthemideae</taxon>
        <taxon>Anthemidinae</taxon>
        <taxon>Tanacetum</taxon>
    </lineage>
</organism>
<evidence type="ECO:0000313" key="4">
    <source>
        <dbReference type="Proteomes" id="UP001151760"/>
    </source>
</evidence>
<accession>A0ABQ5G1X2</accession>
<comment type="caution">
    <text evidence="3">The sequence shown here is derived from an EMBL/GenBank/DDBJ whole genome shotgun (WGS) entry which is preliminary data.</text>
</comment>
<feature type="compositionally biased region" description="Basic and acidic residues" evidence="1">
    <location>
        <begin position="239"/>
        <end position="258"/>
    </location>
</feature>
<gene>
    <name evidence="3" type="ORF">Tco_1028817</name>
</gene>
<keyword evidence="2" id="KW-0472">Membrane</keyword>
<dbReference type="Proteomes" id="UP001151760">
    <property type="component" value="Unassembled WGS sequence"/>
</dbReference>
<feature type="region of interest" description="Disordered" evidence="1">
    <location>
        <begin position="239"/>
        <end position="261"/>
    </location>
</feature>
<sequence length="492" mass="56455">MVRAASTRVWFRLSTMPFYCGVGLSFSSYYLFSYPIIVNDPMGDENHNPHCVGVSRLAPTFCRYTDRALGIPSRSRSITTWEDLTTRFLAQLFPSGRTAKLRNKNTEESWEIIENLALYDHEGPSPQSQALETIFEDRIRDYMATHTERMERFENAIFKQREGINSRMTEMFGLLKELTTSKTPEKVLIREEAKFPITKNVNSISQINGEEEWSNITKVTPDNTEKPTETEAEMIVKKAETKNGAEHKAENKSSKNEETLEAPGSQPITYYLKHKIKEKLIRGLVNNNRFNNSRSEELELERKRGRNINIGDLKHVNALVDQGSDVNIMPYSTYMKLTNERPAETDIRLSLASYSYIYPLGIAEDMLVEVAKHVYPADFMILDIKGNKKKPFILGTSFLTTAKASIKFDKGTITLRSGKSKASPGIGRKVKASFRKEDEVQPIEEQKFQRQALYLMRRSLEVLRKFHWMILEGRFNQSSHVSSPLLSKQGEY</sequence>
<protein>
    <submittedName>
        <fullName evidence="3">MAK10-like protein</fullName>
    </submittedName>
</protein>
<keyword evidence="4" id="KW-1185">Reference proteome</keyword>
<dbReference type="EMBL" id="BQNB010017996">
    <property type="protein sequence ID" value="GJT69531.1"/>
    <property type="molecule type" value="Genomic_DNA"/>
</dbReference>
<dbReference type="CDD" id="cd00303">
    <property type="entry name" value="retropepsin_like"/>
    <property type="match status" value="1"/>
</dbReference>
<dbReference type="InterPro" id="IPR021109">
    <property type="entry name" value="Peptidase_aspartic_dom_sf"/>
</dbReference>
<name>A0ABQ5G1X2_9ASTR</name>
<feature type="transmembrane region" description="Helical" evidence="2">
    <location>
        <begin position="9"/>
        <end position="32"/>
    </location>
</feature>
<evidence type="ECO:0000313" key="3">
    <source>
        <dbReference type="EMBL" id="GJT69531.1"/>
    </source>
</evidence>
<proteinExistence type="predicted"/>